<dbReference type="EMBL" id="SIJB01000016">
    <property type="protein sequence ID" value="NBI28665.1"/>
    <property type="molecule type" value="Genomic_DNA"/>
</dbReference>
<evidence type="ECO:0000313" key="2">
    <source>
        <dbReference type="Proteomes" id="UP000448943"/>
    </source>
</evidence>
<dbReference type="Proteomes" id="UP000448943">
    <property type="component" value="Unassembled WGS sequence"/>
</dbReference>
<sequence>MKALVLQEEYEITYHLKLYNYYYGEYQKISVEEDTLELGEIIEERELIEHSILFESENITKELKVGDLIEDKG</sequence>
<protein>
    <submittedName>
        <fullName evidence="1">Uncharacterized protein</fullName>
    </submittedName>
</protein>
<reference evidence="1 2" key="1">
    <citation type="submission" date="2019-01" db="EMBL/GenBank/DDBJ databases">
        <title>Chengkuizengella sp. nov., isolated from deep-sea sediment of East Pacific Ocean.</title>
        <authorList>
            <person name="Yang J."/>
            <person name="Lai Q."/>
            <person name="Shao Z."/>
        </authorList>
    </citation>
    <scope>NUCLEOTIDE SEQUENCE [LARGE SCALE GENOMIC DNA]</scope>
    <source>
        <strain evidence="1 2">YPA3-1-1</strain>
    </source>
</reference>
<accession>A0A6N9Q126</accession>
<dbReference type="AlphaFoldDB" id="A0A6N9Q126"/>
<name>A0A6N9Q126_9BACL</name>
<gene>
    <name evidence="1" type="ORF">ERL59_06820</name>
</gene>
<dbReference type="RefSeq" id="WP_160645456.1">
    <property type="nucleotide sequence ID" value="NZ_SIJB01000016.1"/>
</dbReference>
<organism evidence="1 2">
    <name type="scientific">Chengkuizengella marina</name>
    <dbReference type="NCBI Taxonomy" id="2507566"/>
    <lineage>
        <taxon>Bacteria</taxon>
        <taxon>Bacillati</taxon>
        <taxon>Bacillota</taxon>
        <taxon>Bacilli</taxon>
        <taxon>Bacillales</taxon>
        <taxon>Paenibacillaceae</taxon>
        <taxon>Chengkuizengella</taxon>
    </lineage>
</organism>
<comment type="caution">
    <text evidence="1">The sequence shown here is derived from an EMBL/GenBank/DDBJ whole genome shotgun (WGS) entry which is preliminary data.</text>
</comment>
<keyword evidence="2" id="KW-1185">Reference proteome</keyword>
<proteinExistence type="predicted"/>
<evidence type="ECO:0000313" key="1">
    <source>
        <dbReference type="EMBL" id="NBI28665.1"/>
    </source>
</evidence>